<protein>
    <recommendedName>
        <fullName evidence="7 14">Dihydroorotate dehydrogenase (quinone)</fullName>
        <ecNumber evidence="6 14">1.3.5.2</ecNumber>
    </recommendedName>
</protein>
<evidence type="ECO:0000256" key="10">
    <source>
        <dbReference type="ARBA" id="ARBA00022975"/>
    </source>
</evidence>
<evidence type="ECO:0000256" key="11">
    <source>
        <dbReference type="ARBA" id="ARBA00023002"/>
    </source>
</evidence>
<dbReference type="PROSITE" id="PS00911">
    <property type="entry name" value="DHODEHASE_1"/>
    <property type="match status" value="1"/>
</dbReference>
<dbReference type="GO" id="GO:0044205">
    <property type="term" value="P:'de novo' UMP biosynthetic process"/>
    <property type="evidence" value="ECO:0007669"/>
    <property type="project" value="UniProtKB-UniPathway"/>
</dbReference>
<dbReference type="InterPro" id="IPR050074">
    <property type="entry name" value="DHO_dehydrogenase"/>
</dbReference>
<gene>
    <name evidence="16" type="ORF">CXZ10_08300</name>
</gene>
<accession>A0A1I4TEY6</accession>
<evidence type="ECO:0000256" key="7">
    <source>
        <dbReference type="ARBA" id="ARBA00018366"/>
    </source>
</evidence>
<dbReference type="Gene3D" id="3.20.20.70">
    <property type="entry name" value="Aldolase class I"/>
    <property type="match status" value="1"/>
</dbReference>
<dbReference type="SUPFAM" id="SSF51395">
    <property type="entry name" value="FMN-linked oxidoreductases"/>
    <property type="match status" value="1"/>
</dbReference>
<dbReference type="EC" id="1.3.5.2" evidence="6 14"/>
<dbReference type="AlphaFoldDB" id="A0A1I4TEY6"/>
<name>A0A1I4TEY6_9HYPH</name>
<dbReference type="InterPro" id="IPR001295">
    <property type="entry name" value="Dihydroorotate_DH_CS"/>
</dbReference>
<keyword evidence="10" id="KW-0665">Pyrimidine biosynthesis</keyword>
<sequence length="366" mass="38295">MTLSELIGSFSAAALRRFDPEMAHALAVTAMRLNLAPGLPKMVDDRLVVDFFDMRLDHPVGLAAGFDKDAEIADALLTQGFSHVEVGTVTPRPQPGNPKPRIFRLPEANAVINRCGFNGKGHAHALKQLERRNGRPGVIGVNVGANKDSADRTADYVTGIKAFAGLASYFTVNISSPNTPGLRDLQASAALSDLIARVIEARDETAVAVGRRTPVLVKIAPDLDEAALDDIAAVISARSADGLVVSNTTLSRSGVFGPTAAEPGGLSGKPLFERSTVVLAKMRERVGRALPIIGVGGVMTGEDAYLKIAAGANLVQVYTAFIYGGGNAINAINADLLARIEKSGIGSARALASSDSRAWASRPIPA</sequence>
<evidence type="ECO:0000256" key="6">
    <source>
        <dbReference type="ARBA" id="ARBA00012791"/>
    </source>
</evidence>
<feature type="domain" description="Dihydroorotate dehydrogenase catalytic" evidence="15">
    <location>
        <begin position="47"/>
        <end position="338"/>
    </location>
</feature>
<evidence type="ECO:0000256" key="1">
    <source>
        <dbReference type="ARBA" id="ARBA00001917"/>
    </source>
</evidence>
<comment type="subcellular location">
    <subcellularLocation>
        <location evidence="3">Membrane</location>
    </subcellularLocation>
</comment>
<keyword evidence="8" id="KW-0285">Flavoprotein</keyword>
<comment type="function">
    <text evidence="2">Catalyzes the conversion of dihydroorotate to orotate with quinone as electron acceptor.</text>
</comment>
<evidence type="ECO:0000256" key="3">
    <source>
        <dbReference type="ARBA" id="ARBA00004370"/>
    </source>
</evidence>
<dbReference type="OrthoDB" id="9802377at2"/>
<organism evidence="16 17">
    <name type="scientific">Pleomorphomonas diazotrophica</name>
    <dbReference type="NCBI Taxonomy" id="1166257"/>
    <lineage>
        <taxon>Bacteria</taxon>
        <taxon>Pseudomonadati</taxon>
        <taxon>Pseudomonadota</taxon>
        <taxon>Alphaproteobacteria</taxon>
        <taxon>Hyphomicrobiales</taxon>
        <taxon>Pleomorphomonadaceae</taxon>
        <taxon>Pleomorphomonas</taxon>
    </lineage>
</organism>
<evidence type="ECO:0000256" key="13">
    <source>
        <dbReference type="ARBA" id="ARBA00048639"/>
    </source>
</evidence>
<dbReference type="PANTHER" id="PTHR48109">
    <property type="entry name" value="DIHYDROOROTATE DEHYDROGENASE (QUINONE), MITOCHONDRIAL-RELATED"/>
    <property type="match status" value="1"/>
</dbReference>
<keyword evidence="17" id="KW-1185">Reference proteome</keyword>
<comment type="caution">
    <text evidence="16">The sequence shown here is derived from an EMBL/GenBank/DDBJ whole genome shotgun (WGS) entry which is preliminary data.</text>
</comment>
<proteinExistence type="inferred from homology"/>
<evidence type="ECO:0000313" key="17">
    <source>
        <dbReference type="Proteomes" id="UP000233491"/>
    </source>
</evidence>
<dbReference type="EMBL" id="PJNW01000005">
    <property type="protein sequence ID" value="PKR89381.1"/>
    <property type="molecule type" value="Genomic_DNA"/>
</dbReference>
<comment type="pathway">
    <text evidence="4">Pyrimidine metabolism; UMP biosynthesis via de novo pathway; orotate from (S)-dihydroorotate (quinone route): step 1/1.</text>
</comment>
<evidence type="ECO:0000256" key="12">
    <source>
        <dbReference type="ARBA" id="ARBA00023136"/>
    </source>
</evidence>
<evidence type="ECO:0000256" key="8">
    <source>
        <dbReference type="ARBA" id="ARBA00022630"/>
    </source>
</evidence>
<keyword evidence="9" id="KW-0288">FMN</keyword>
<dbReference type="NCBIfam" id="TIGR01036">
    <property type="entry name" value="pyrD_sub2"/>
    <property type="match status" value="1"/>
</dbReference>
<dbReference type="NCBIfam" id="NF003652">
    <property type="entry name" value="PRK05286.2-5"/>
    <property type="match status" value="1"/>
</dbReference>
<comment type="similarity">
    <text evidence="5">Belongs to the dihydroorotate dehydrogenase family. Type 2 subfamily.</text>
</comment>
<comment type="cofactor">
    <cofactor evidence="1">
        <name>FMN</name>
        <dbReference type="ChEBI" id="CHEBI:58210"/>
    </cofactor>
</comment>
<dbReference type="GO" id="GO:0005737">
    <property type="term" value="C:cytoplasm"/>
    <property type="evidence" value="ECO:0007669"/>
    <property type="project" value="InterPro"/>
</dbReference>
<dbReference type="GO" id="GO:0016020">
    <property type="term" value="C:membrane"/>
    <property type="evidence" value="ECO:0007669"/>
    <property type="project" value="UniProtKB-SubCell"/>
</dbReference>
<dbReference type="InterPro" id="IPR013785">
    <property type="entry name" value="Aldolase_TIM"/>
</dbReference>
<dbReference type="Proteomes" id="UP000233491">
    <property type="component" value="Unassembled WGS sequence"/>
</dbReference>
<keyword evidence="11" id="KW-0560">Oxidoreductase</keyword>
<evidence type="ECO:0000256" key="2">
    <source>
        <dbReference type="ARBA" id="ARBA00003125"/>
    </source>
</evidence>
<dbReference type="Pfam" id="PF01180">
    <property type="entry name" value="DHO_dh"/>
    <property type="match status" value="1"/>
</dbReference>
<reference evidence="16 17" key="1">
    <citation type="submission" date="2017-12" db="EMBL/GenBank/DDBJ databases">
        <title>Anaerobic carbon monoxide metabolism by Pleomorphomonas carboxyditropha sp. nov., a new mesophilic hydrogenogenic carboxidotroph.</title>
        <authorList>
            <person name="Esquivel-Elizondo S."/>
            <person name="Krajmalnik-Brown R."/>
        </authorList>
    </citation>
    <scope>NUCLEOTIDE SEQUENCE [LARGE SCALE GENOMIC DNA]</scope>
    <source>
        <strain evidence="16 17">R5-392</strain>
    </source>
</reference>
<evidence type="ECO:0000256" key="4">
    <source>
        <dbReference type="ARBA" id="ARBA00005161"/>
    </source>
</evidence>
<dbReference type="CDD" id="cd04738">
    <property type="entry name" value="DHOD_2_like"/>
    <property type="match status" value="1"/>
</dbReference>
<dbReference type="PROSITE" id="PS00912">
    <property type="entry name" value="DHODEHASE_2"/>
    <property type="match status" value="1"/>
</dbReference>
<dbReference type="RefSeq" id="WP_101288693.1">
    <property type="nucleotide sequence ID" value="NZ_FOUQ01000005.1"/>
</dbReference>
<evidence type="ECO:0000259" key="15">
    <source>
        <dbReference type="Pfam" id="PF01180"/>
    </source>
</evidence>
<dbReference type="InterPro" id="IPR005719">
    <property type="entry name" value="Dihydroorotate_DH_2"/>
</dbReference>
<evidence type="ECO:0000256" key="9">
    <source>
        <dbReference type="ARBA" id="ARBA00022643"/>
    </source>
</evidence>
<dbReference type="NCBIfam" id="NF003645">
    <property type="entry name" value="PRK05286.1-2"/>
    <property type="match status" value="1"/>
</dbReference>
<evidence type="ECO:0000313" key="16">
    <source>
        <dbReference type="EMBL" id="PKR89381.1"/>
    </source>
</evidence>
<comment type="catalytic activity">
    <reaction evidence="13">
        <text>(S)-dihydroorotate + a quinone = orotate + a quinol</text>
        <dbReference type="Rhea" id="RHEA:30187"/>
        <dbReference type="ChEBI" id="CHEBI:24646"/>
        <dbReference type="ChEBI" id="CHEBI:30839"/>
        <dbReference type="ChEBI" id="CHEBI:30864"/>
        <dbReference type="ChEBI" id="CHEBI:132124"/>
        <dbReference type="EC" id="1.3.5.2"/>
    </reaction>
</comment>
<dbReference type="GO" id="GO:0006207">
    <property type="term" value="P:'de novo' pyrimidine nucleobase biosynthetic process"/>
    <property type="evidence" value="ECO:0007669"/>
    <property type="project" value="UniProtKB-UniRule"/>
</dbReference>
<evidence type="ECO:0000256" key="5">
    <source>
        <dbReference type="ARBA" id="ARBA00005359"/>
    </source>
</evidence>
<keyword evidence="12" id="KW-0472">Membrane</keyword>
<dbReference type="GO" id="GO:0106430">
    <property type="term" value="F:dihydroorotate dehydrogenase (quinone) activity"/>
    <property type="evidence" value="ECO:0007669"/>
    <property type="project" value="UniProtKB-EC"/>
</dbReference>
<dbReference type="UniPathway" id="UPA00070">
    <property type="reaction ID" value="UER00946"/>
</dbReference>
<evidence type="ECO:0000256" key="14">
    <source>
        <dbReference type="NCBIfam" id="TIGR01036"/>
    </source>
</evidence>
<dbReference type="InterPro" id="IPR005720">
    <property type="entry name" value="Dihydroorotate_DH_cat"/>
</dbReference>
<dbReference type="PANTHER" id="PTHR48109:SF4">
    <property type="entry name" value="DIHYDROOROTATE DEHYDROGENASE (QUINONE), MITOCHONDRIAL"/>
    <property type="match status" value="1"/>
</dbReference>